<dbReference type="PANTHER" id="PTHR30092">
    <property type="entry name" value="INNER MEMBRANE PROTEIN CRED"/>
    <property type="match status" value="1"/>
</dbReference>
<accession>A0A654CIY0</accession>
<keyword evidence="1" id="KW-1133">Transmembrane helix</keyword>
<protein>
    <submittedName>
        <fullName evidence="2">Cell envelope integrity protein CreD</fullName>
    </submittedName>
</protein>
<dbReference type="NCBIfam" id="NF008712">
    <property type="entry name" value="PRK11715.1-1"/>
    <property type="match status" value="1"/>
</dbReference>
<organism evidence="2 3">
    <name type="scientific">Sphingobacterium multivorum</name>
    <dbReference type="NCBI Taxonomy" id="28454"/>
    <lineage>
        <taxon>Bacteria</taxon>
        <taxon>Pseudomonadati</taxon>
        <taxon>Bacteroidota</taxon>
        <taxon>Sphingobacteriia</taxon>
        <taxon>Sphingobacteriales</taxon>
        <taxon>Sphingobacteriaceae</taxon>
        <taxon>Sphingobacterium</taxon>
    </lineage>
</organism>
<dbReference type="PIRSF" id="PIRSF004548">
    <property type="entry name" value="CreD"/>
    <property type="match status" value="1"/>
</dbReference>
<feature type="transmembrane region" description="Helical" evidence="1">
    <location>
        <begin position="23"/>
        <end position="43"/>
    </location>
</feature>
<evidence type="ECO:0000313" key="3">
    <source>
        <dbReference type="Proteomes" id="UP000432350"/>
    </source>
</evidence>
<feature type="transmembrane region" description="Helical" evidence="1">
    <location>
        <begin position="401"/>
        <end position="420"/>
    </location>
</feature>
<sequence>MDYNNSSSIEQSSFFEKISNSTVLKLFVIFFLSLILLIPLSLISDLIEERKNREQEVSGGIALNWGKEQVISSPVLAIPYRETIPLSAEKAEKSNLREELKWIFVLPKTSNITTDITPQHLSRGIYNAVVYNSNITLDGSFDKISLEKLEIPNEQIDWKGSKLIFGIQDFKGLGKRPSLNWDGNELTFDPDFNNLKLFTQNLVCPVPLDPQKTDNRFKIKLNLKGSKSLNFLPLGDQTNIQAKGNWANPSFTGAFLPGKRNTETSNFSASWEIPSFSRKLPQQWTGDARSIFQFDNNLENGNEGNEQKPAQAVSTTIASANNLLDNADMITINFLPDINNYQKTTRVAKYGILVIILTFTSLLFTEVIKKKRIHIIQYILIGAAMVLFYTLLLALSEHIGFNLAYLTASVATVMLIGSFIKSITKDQKSALLLSSILALFYLFIYILMQLRDYSLIAGTIGIFIILAILMRVSTKINWYQFDNSHVDQ</sequence>
<name>A0A654CIY0_SPHMU</name>
<evidence type="ECO:0000256" key="1">
    <source>
        <dbReference type="SAM" id="Phobius"/>
    </source>
</evidence>
<feature type="transmembrane region" description="Helical" evidence="1">
    <location>
        <begin position="429"/>
        <end position="447"/>
    </location>
</feature>
<dbReference type="EMBL" id="CABWMV010000024">
    <property type="protein sequence ID" value="VXC91032.1"/>
    <property type="molecule type" value="Genomic_DNA"/>
</dbReference>
<dbReference type="Pfam" id="PF06123">
    <property type="entry name" value="CreD"/>
    <property type="match status" value="1"/>
</dbReference>
<feature type="transmembrane region" description="Helical" evidence="1">
    <location>
        <begin position="375"/>
        <end position="395"/>
    </location>
</feature>
<feature type="transmembrane region" description="Helical" evidence="1">
    <location>
        <begin position="453"/>
        <end position="472"/>
    </location>
</feature>
<feature type="transmembrane region" description="Helical" evidence="1">
    <location>
        <begin position="350"/>
        <end position="368"/>
    </location>
</feature>
<evidence type="ECO:0000313" key="2">
    <source>
        <dbReference type="EMBL" id="VXC91032.1"/>
    </source>
</evidence>
<keyword evidence="1" id="KW-0472">Membrane</keyword>
<dbReference type="GO" id="GO:0005886">
    <property type="term" value="C:plasma membrane"/>
    <property type="evidence" value="ECO:0007669"/>
    <property type="project" value="TreeGrafter"/>
</dbReference>
<dbReference type="Proteomes" id="UP000432350">
    <property type="component" value="Unassembled WGS sequence"/>
</dbReference>
<reference evidence="2 3" key="1">
    <citation type="submission" date="2019-10" db="EMBL/GenBank/DDBJ databases">
        <authorList>
            <person name="Karimi E."/>
        </authorList>
    </citation>
    <scope>NUCLEOTIDE SEQUENCE [LARGE SCALE GENOMIC DNA]</scope>
    <source>
        <strain evidence="2 3">Sphingobacterium sp. 8BC</strain>
    </source>
</reference>
<dbReference type="PANTHER" id="PTHR30092:SF0">
    <property type="entry name" value="INNER MEMBRANE PROTEIN CRED"/>
    <property type="match status" value="1"/>
</dbReference>
<keyword evidence="1" id="KW-0812">Transmembrane</keyword>
<dbReference type="AlphaFoldDB" id="A0A654CIY0"/>
<proteinExistence type="predicted"/>
<gene>
    <name evidence="2" type="ORF">SPHINGO8BC_50823</name>
</gene>
<dbReference type="RefSeq" id="WP_115049684.1">
    <property type="nucleotide sequence ID" value="NZ_CP068086.1"/>
</dbReference>
<dbReference type="InterPro" id="IPR010364">
    <property type="entry name" value="Uncharacterised_IM_CreD"/>
</dbReference>